<protein>
    <submittedName>
        <fullName evidence="1">Uncharacterized protein</fullName>
    </submittedName>
</protein>
<name>T0ZZV7_9ZZZZ</name>
<organism evidence="1">
    <name type="scientific">mine drainage metagenome</name>
    <dbReference type="NCBI Taxonomy" id="410659"/>
    <lineage>
        <taxon>unclassified sequences</taxon>
        <taxon>metagenomes</taxon>
        <taxon>ecological metagenomes</taxon>
    </lineage>
</organism>
<feature type="non-terminal residue" evidence="1">
    <location>
        <position position="1097"/>
    </location>
</feature>
<dbReference type="Gene3D" id="2.150.10.10">
    <property type="entry name" value="Serralysin-like metalloprotease, C-terminal"/>
    <property type="match status" value="1"/>
</dbReference>
<dbReference type="SUPFAM" id="SSF51120">
    <property type="entry name" value="beta-Roll"/>
    <property type="match status" value="1"/>
</dbReference>
<gene>
    <name evidence="1" type="ORF">B1B_09999</name>
</gene>
<comment type="caution">
    <text evidence="1">The sequence shown here is derived from an EMBL/GenBank/DDBJ whole genome shotgun (WGS) entry which is preliminary data.</text>
</comment>
<dbReference type="EMBL" id="AUZY01006595">
    <property type="protein sequence ID" value="EQD53841.1"/>
    <property type="molecule type" value="Genomic_DNA"/>
</dbReference>
<reference evidence="1" key="1">
    <citation type="submission" date="2013-08" db="EMBL/GenBank/DDBJ databases">
        <authorList>
            <person name="Mendez C."/>
            <person name="Richter M."/>
            <person name="Ferrer M."/>
            <person name="Sanchez J."/>
        </authorList>
    </citation>
    <scope>NUCLEOTIDE SEQUENCE</scope>
</reference>
<sequence length="1097" mass="115549">MALQNPRSQPLPARYLTFGQQFVPGQVPLTANLSATVNGVTEPVQVNVLATNPDGSVRMADLTLLQPALPPNSTLPLNLSLAPAPPPGPALNVSDLASGVLNLEVNLGIHPWIHQPSYTLPYHLNVASLLANATAAGNVSYWFNGPLAAEARIDLHIFSSLHVTMDLTLYAGGSSVTDVEFNNNDAMQPFGGIVNYSVAIVENGTTVFQNSSVEQFQYTSWHWLVYSAGYPAVNVVHNISYLEATGAIQQFDLADAQANLPTLQAEVASEGASMEGPGFGILGSDGVTTYMPMTGGRPSIGPQTQANALWLFTQNSTAATYALDQANASGSVPWSYYDPVNHTYLDSWDWPLLWEDPRGGSNPSTWGLTQPPNSSSGWTYDSAHQPDLTYVPYLLTGSRYYLDLLNAQATAGIMGEWPVPGCRNDASGIVTNACNQIRSSAWNLRQVEEAAYINPNHDPLKVYLEAMVNNSYQLLLNGSALDSPLQGEAQGWIQGVYGWTGGIPMWQEDFAATSTVLGTQMGVPAAASVLSWQSNLLVGRYLSTRYGFCPEDGDAYALALYNDTGPGGSSNETDAYPTWLDVVNASVLEGMYGNWRYAAEHGNCTWPVSWVQGLGGQYTSASIDVLSGIISTLRDPRAMLALAWLLSNASADQAALSDILQYPQFLMMPRLPDGKMLTYSQVFLSNASTPVVFRGSGPPSADELLYSLTGNHTVVGNGGTDILVAGVGNQTLLGGPGNDYLFGGGWFGGNGSDLLYGGNGTNYLQAGYFPTTFQFRTPDHAQDTVAGFGSEDRLSFLDGAGQVLGVCAIQSILAGATSDTQGNAVLSLGPDQNITLLGIPRSQLSLAMFDLGGSGDCGSFPVTFTAMGLPSGAEWSVGFHGSVNTTNGTTLVFSVANGSYAFSVLPPVGYLARPANGTVVVTGTSVEVPIYLYRAGGTRYPLSFSEDGLPSGIPWAVVVNGNRTNSSFPTLVLQLTNGTYNFSVVPPPYEVVSPSNGTVTISGGALTLALQFFSDHASTYPVWFVEEGLPSGTGWSVSLAGSTLNGTGSLIAFSVPNGSFPFRDAAADPGPSLAPPSGTVQVNGTGAEVVLGTPGSS</sequence>
<proteinExistence type="predicted"/>
<accession>T0ZZV7</accession>
<dbReference type="AlphaFoldDB" id="T0ZZV7"/>
<evidence type="ECO:0000313" key="1">
    <source>
        <dbReference type="EMBL" id="EQD53841.1"/>
    </source>
</evidence>
<dbReference type="InterPro" id="IPR011049">
    <property type="entry name" value="Serralysin-like_metalloprot_C"/>
</dbReference>
<reference evidence="1" key="2">
    <citation type="journal article" date="2014" name="ISME J.">
        <title>Microbial stratification in low pH oxic and suboxic macroscopic growths along an acid mine drainage.</title>
        <authorList>
            <person name="Mendez-Garcia C."/>
            <person name="Mesa V."/>
            <person name="Sprenger R.R."/>
            <person name="Richter M."/>
            <person name="Diez M.S."/>
            <person name="Solano J."/>
            <person name="Bargiela R."/>
            <person name="Golyshina O.V."/>
            <person name="Manteca A."/>
            <person name="Ramos J.L."/>
            <person name="Gallego J.R."/>
            <person name="Llorente I."/>
            <person name="Martins Dos Santos V.A."/>
            <person name="Jensen O.N."/>
            <person name="Pelaez A.I."/>
            <person name="Sanchez J."/>
            <person name="Ferrer M."/>
        </authorList>
    </citation>
    <scope>NUCLEOTIDE SEQUENCE</scope>
</reference>